<dbReference type="AlphaFoldDB" id="A0A7D5KKV9"/>
<keyword evidence="10" id="KW-1185">Reference proteome</keyword>
<keyword evidence="5 7" id="KW-1133">Transmembrane helix</keyword>
<name>A0A7D5KKV9_9EURY</name>
<evidence type="ECO:0000256" key="3">
    <source>
        <dbReference type="ARBA" id="ARBA00022475"/>
    </source>
</evidence>
<dbReference type="CDD" id="cd06261">
    <property type="entry name" value="TM_PBP2"/>
    <property type="match status" value="1"/>
</dbReference>
<accession>A0A7D5KKV9</accession>
<dbReference type="Pfam" id="PF00528">
    <property type="entry name" value="BPD_transp_1"/>
    <property type="match status" value="1"/>
</dbReference>
<evidence type="ECO:0000256" key="1">
    <source>
        <dbReference type="ARBA" id="ARBA00004651"/>
    </source>
</evidence>
<dbReference type="OrthoDB" id="312811at2157"/>
<gene>
    <name evidence="9" type="ORF">HUG10_05210</name>
</gene>
<dbReference type="InterPro" id="IPR025966">
    <property type="entry name" value="OppC_N"/>
</dbReference>
<dbReference type="Gene3D" id="1.10.3720.10">
    <property type="entry name" value="MetI-like"/>
    <property type="match status" value="1"/>
</dbReference>
<keyword evidence="4 7" id="KW-0812">Transmembrane</keyword>
<feature type="domain" description="ABC transmembrane type-1" evidence="8">
    <location>
        <begin position="256"/>
        <end position="454"/>
    </location>
</feature>
<evidence type="ECO:0000313" key="10">
    <source>
        <dbReference type="Proteomes" id="UP000509750"/>
    </source>
</evidence>
<feature type="transmembrane region" description="Helical" evidence="7">
    <location>
        <begin position="433"/>
        <end position="453"/>
    </location>
</feature>
<dbReference type="PANTHER" id="PTHR43386:SF1">
    <property type="entry name" value="D,D-DIPEPTIDE TRANSPORT SYSTEM PERMEASE PROTEIN DDPC-RELATED"/>
    <property type="match status" value="1"/>
</dbReference>
<feature type="transmembrane region" description="Helical" evidence="7">
    <location>
        <begin position="322"/>
        <end position="342"/>
    </location>
</feature>
<dbReference type="GO" id="GO:0005886">
    <property type="term" value="C:plasma membrane"/>
    <property type="evidence" value="ECO:0007669"/>
    <property type="project" value="UniProtKB-SubCell"/>
</dbReference>
<evidence type="ECO:0000256" key="2">
    <source>
        <dbReference type="ARBA" id="ARBA00022448"/>
    </source>
</evidence>
<evidence type="ECO:0000256" key="6">
    <source>
        <dbReference type="ARBA" id="ARBA00023136"/>
    </source>
</evidence>
<evidence type="ECO:0000256" key="4">
    <source>
        <dbReference type="ARBA" id="ARBA00022692"/>
    </source>
</evidence>
<comment type="subcellular location">
    <subcellularLocation>
        <location evidence="1 7">Cell membrane</location>
        <topology evidence="1 7">Multi-pass membrane protein</topology>
    </subcellularLocation>
</comment>
<evidence type="ECO:0000259" key="8">
    <source>
        <dbReference type="PROSITE" id="PS50928"/>
    </source>
</evidence>
<feature type="transmembrane region" description="Helical" evidence="7">
    <location>
        <begin position="381"/>
        <end position="408"/>
    </location>
</feature>
<keyword evidence="3" id="KW-1003">Cell membrane</keyword>
<dbReference type="RefSeq" id="WP_179168550.1">
    <property type="nucleotide sequence ID" value="NZ_CP058529.1"/>
</dbReference>
<feature type="transmembrane region" description="Helical" evidence="7">
    <location>
        <begin position="107"/>
        <end position="132"/>
    </location>
</feature>
<dbReference type="GeneID" id="56028209"/>
<dbReference type="EMBL" id="CP058529">
    <property type="protein sequence ID" value="QLG26975.1"/>
    <property type="molecule type" value="Genomic_DNA"/>
</dbReference>
<dbReference type="InterPro" id="IPR000515">
    <property type="entry name" value="MetI-like"/>
</dbReference>
<feature type="transmembrane region" description="Helical" evidence="7">
    <location>
        <begin position="258"/>
        <end position="280"/>
    </location>
</feature>
<evidence type="ECO:0000256" key="5">
    <source>
        <dbReference type="ARBA" id="ARBA00022989"/>
    </source>
</evidence>
<protein>
    <submittedName>
        <fullName evidence="9">ABC transporter permease</fullName>
    </submittedName>
</protein>
<dbReference type="GO" id="GO:0055085">
    <property type="term" value="P:transmembrane transport"/>
    <property type="evidence" value="ECO:0007669"/>
    <property type="project" value="InterPro"/>
</dbReference>
<dbReference type="SUPFAM" id="SSF161098">
    <property type="entry name" value="MetI-like"/>
    <property type="match status" value="1"/>
</dbReference>
<evidence type="ECO:0000313" key="9">
    <source>
        <dbReference type="EMBL" id="QLG26975.1"/>
    </source>
</evidence>
<dbReference type="Pfam" id="PF12911">
    <property type="entry name" value="OppC_N"/>
    <property type="match status" value="1"/>
</dbReference>
<dbReference type="PROSITE" id="PS50928">
    <property type="entry name" value="ABC_TM1"/>
    <property type="match status" value="1"/>
</dbReference>
<keyword evidence="2 7" id="KW-0813">Transport</keyword>
<comment type="similarity">
    <text evidence="7">Belongs to the binding-protein-dependent transport system permease family.</text>
</comment>
<proteinExistence type="inferred from homology"/>
<keyword evidence="6 7" id="KW-0472">Membrane</keyword>
<reference evidence="9 10" key="1">
    <citation type="submission" date="2020-07" db="EMBL/GenBank/DDBJ databases">
        <title>Gai3-2, isolated from salt lake.</title>
        <authorList>
            <person name="Cui H."/>
            <person name="Shi X."/>
        </authorList>
    </citation>
    <scope>NUCLEOTIDE SEQUENCE [LARGE SCALE GENOMIC DNA]</scope>
    <source>
        <strain evidence="9 10">Gai3-2</strain>
    </source>
</reference>
<sequence length="479" mass="51139">MSVPTDTGTTLRDRVRDDPRPALVWIAGAAFLLALEAGAAFHFAATLLADAVAALPVTAGPGFAGTLSEHAAGIPTLLSRDVVPNGGYWNGSGYVGTFLGLSPVMSWLLRVALVYLYSFALLGWAWVGYVWFRRHYRVADWTPRDDVVNRLRGHKWGIFGLVVVFMFVVLAAFAPALGPSTVQQNLQNPYDHTIQYWNAETDSVEEVNVGVANSNARSVGTDNNVGVWSYDDYGRFHPFGTLPSGKDLFTFLAAGARISLVIGVLSVGLSALFATTFALLSAYYKDKVDLSLVLVSDSVSALPQLLLLIMLTVVLADTWIGNLYSGAFVLALIFAGTTWPYMWRSLRGPALQVSEAEWVDAAKSFGQTPGRIMRKHMFPYIVGYLLIYGSMTLGGAIISIAGLSFLGLGVNPPTPEWGRAVNAGQAYVGGPSWHISLIPGVLITLVVTGFNALGDGIRDAIDPESDSATDGAAGRGGGA</sequence>
<dbReference type="InterPro" id="IPR050366">
    <property type="entry name" value="BP-dependent_transpt_permease"/>
</dbReference>
<dbReference type="InterPro" id="IPR035906">
    <property type="entry name" value="MetI-like_sf"/>
</dbReference>
<feature type="transmembrane region" description="Helical" evidence="7">
    <location>
        <begin position="22"/>
        <end position="45"/>
    </location>
</feature>
<feature type="transmembrane region" description="Helical" evidence="7">
    <location>
        <begin position="292"/>
        <end position="316"/>
    </location>
</feature>
<dbReference type="PANTHER" id="PTHR43386">
    <property type="entry name" value="OLIGOPEPTIDE TRANSPORT SYSTEM PERMEASE PROTEIN APPC"/>
    <property type="match status" value="1"/>
</dbReference>
<feature type="transmembrane region" description="Helical" evidence="7">
    <location>
        <begin position="153"/>
        <end position="177"/>
    </location>
</feature>
<evidence type="ECO:0000256" key="7">
    <source>
        <dbReference type="RuleBase" id="RU363032"/>
    </source>
</evidence>
<dbReference type="Proteomes" id="UP000509750">
    <property type="component" value="Chromosome"/>
</dbReference>
<dbReference type="KEGG" id="halg:HUG10_05210"/>
<organism evidence="9 10">
    <name type="scientific">Halorarum halophilum</name>
    <dbReference type="NCBI Taxonomy" id="2743090"/>
    <lineage>
        <taxon>Archaea</taxon>
        <taxon>Methanobacteriati</taxon>
        <taxon>Methanobacteriota</taxon>
        <taxon>Stenosarchaea group</taxon>
        <taxon>Halobacteria</taxon>
        <taxon>Halobacteriales</taxon>
        <taxon>Haloferacaceae</taxon>
        <taxon>Halorarum</taxon>
    </lineage>
</organism>